<feature type="region of interest" description="Disordered" evidence="1">
    <location>
        <begin position="210"/>
        <end position="229"/>
    </location>
</feature>
<evidence type="ECO:0000313" key="2">
    <source>
        <dbReference type="EMBL" id="CAD8997592.1"/>
    </source>
</evidence>
<gene>
    <name evidence="2" type="ORF">EGYM00392_LOCUS8658</name>
</gene>
<feature type="region of interest" description="Disordered" evidence="1">
    <location>
        <begin position="139"/>
        <end position="176"/>
    </location>
</feature>
<dbReference type="EMBL" id="HBGA01022526">
    <property type="protein sequence ID" value="CAD8997592.1"/>
    <property type="molecule type" value="Transcribed_RNA"/>
</dbReference>
<reference evidence="2" key="1">
    <citation type="submission" date="2021-01" db="EMBL/GenBank/DDBJ databases">
        <authorList>
            <person name="Corre E."/>
            <person name="Pelletier E."/>
            <person name="Niang G."/>
            <person name="Scheremetjew M."/>
            <person name="Finn R."/>
            <person name="Kale V."/>
            <person name="Holt S."/>
            <person name="Cochrane G."/>
            <person name="Meng A."/>
            <person name="Brown T."/>
            <person name="Cohen L."/>
        </authorList>
    </citation>
    <scope>NUCLEOTIDE SEQUENCE</scope>
    <source>
        <strain evidence="2">NIES-381</strain>
    </source>
</reference>
<organism evidence="2">
    <name type="scientific">Eutreptiella gymnastica</name>
    <dbReference type="NCBI Taxonomy" id="73025"/>
    <lineage>
        <taxon>Eukaryota</taxon>
        <taxon>Discoba</taxon>
        <taxon>Euglenozoa</taxon>
        <taxon>Euglenida</taxon>
        <taxon>Spirocuta</taxon>
        <taxon>Euglenophyceae</taxon>
        <taxon>Eutreptiales</taxon>
        <taxon>Eutreptiaceae</taxon>
        <taxon>Eutreptiella</taxon>
    </lineage>
</organism>
<name>A0A7S1I155_9EUGL</name>
<sequence length="229" mass="26658">MTMGTPKHRALSPVVRLSPIVPPLVAQSPKMLMMRDTPQSKGKKVILTSVKELEGPRDQKNLLQWKHRGLQLLNHHEQCVSLHSTATANEWAASSTAPSRMKRHEWIRWANKAHGELLYQFKKQAERWIQESKHRLTCKSRQTNKRSCNTPRRKPSKKQRDAYHQSQDHQQYNARDGPLERVARLMQPVHANDEEDYEVVYSDHVTHGAKEKYEAEYTPLTPSFDDLQQ</sequence>
<feature type="compositionally biased region" description="Basic and acidic residues" evidence="1">
    <location>
        <begin position="158"/>
        <end position="167"/>
    </location>
</feature>
<dbReference type="AlphaFoldDB" id="A0A7S1I155"/>
<accession>A0A7S1I155</accession>
<proteinExistence type="predicted"/>
<evidence type="ECO:0000256" key="1">
    <source>
        <dbReference type="SAM" id="MobiDB-lite"/>
    </source>
</evidence>
<protein>
    <submittedName>
        <fullName evidence="2">Uncharacterized protein</fullName>
    </submittedName>
</protein>